<sequence>MQSLAKILISARWPLAAMGLLVLMVCYPISQRLTMDRRVSSLFSQTDPTLVDYQSFKSAFGGNEIILVVYRDDELATTEGMDRSRIFSQQIRQLPGVAAVLSPAILNDAVKLLNPISLFKADSSVPALIRDDDPVADGLDEIFSGYTHSADHTRAAVVVMLQSFDEATTESHHAVADRLNALTETWQQNHPVSEISLVGEPVLIHDAHTLIQRDGAQLALWTVSLLSLVVLISLWDLRFVALTGLCIVWSVVATRAAMVGLGISLSLIASILTAIVTVIAVASILHLGVRFRRMRWRGHTISESVDRSLTGLLKPILWTCLTDAAGFAALLASGILPVRQFGVMIAVSALAVLLSIALFAPALMSIQGFGFRETSHRGRTRVARRLRRICFFVANRFVAHRVGVMLGSACFALLAIVLVARSETETSFLKNFRSSSRIVIDYSRVETDLGGAGVWDVVLDAPAELTPEYIDQVLALEQALREIDVDGATISKAISAADAVEVLGRSRALSLLPVPVRLAGMRDRLPAFINALISEPDLDGRRQFRIMLRSKEALPAEQKRMLIQRVNETVLQHVARWNDSAQSTESGSYVTGYYVIMARLVEQLIRDQWRCFAASIVLIWILMLMATRSVRYATAALLPNLLPVFVVLAFTASLGEKTNMGAAMIAAVSVGLSIDGSVHFLAGYRRRRVHGHSPETSASHAAAEIGVPVLLATIALVVGFSVLSTSEFVPTATFGTLVAATMATGTLINLTLLPATVSWWDQGDGTS</sequence>
<comment type="caution">
    <text evidence="8">The sequence shown here is derived from an EMBL/GenBank/DDBJ whole genome shotgun (WGS) entry which is preliminary data.</text>
</comment>
<evidence type="ECO:0000256" key="3">
    <source>
        <dbReference type="ARBA" id="ARBA00022692"/>
    </source>
</evidence>
<feature type="transmembrane region" description="Helical" evidence="6">
    <location>
        <begin position="316"/>
        <end position="336"/>
    </location>
</feature>
<keyword evidence="9" id="KW-1185">Reference proteome</keyword>
<dbReference type="Pfam" id="PF03176">
    <property type="entry name" value="MMPL"/>
    <property type="match status" value="2"/>
</dbReference>
<keyword evidence="5 6" id="KW-0472">Membrane</keyword>
<evidence type="ECO:0000256" key="4">
    <source>
        <dbReference type="ARBA" id="ARBA00022989"/>
    </source>
</evidence>
<feature type="transmembrane region" description="Helical" evidence="6">
    <location>
        <begin position="609"/>
        <end position="626"/>
    </location>
</feature>
<gene>
    <name evidence="8" type="ORF">Pla52n_25970</name>
</gene>
<comment type="subcellular location">
    <subcellularLocation>
        <location evidence="1">Cell membrane</location>
        <topology evidence="1">Multi-pass membrane protein</topology>
    </subcellularLocation>
</comment>
<feature type="transmembrane region" description="Helical" evidence="6">
    <location>
        <begin position="265"/>
        <end position="289"/>
    </location>
</feature>
<dbReference type="Gene3D" id="1.20.1640.10">
    <property type="entry name" value="Multidrug efflux transporter AcrB transmembrane domain"/>
    <property type="match status" value="2"/>
</dbReference>
<feature type="transmembrane region" description="Helical" evidence="6">
    <location>
        <begin position="702"/>
        <end position="723"/>
    </location>
</feature>
<dbReference type="GO" id="GO:0005886">
    <property type="term" value="C:plasma membrane"/>
    <property type="evidence" value="ECO:0007669"/>
    <property type="project" value="UniProtKB-SubCell"/>
</dbReference>
<feature type="transmembrane region" description="Helical" evidence="6">
    <location>
        <begin position="241"/>
        <end position="258"/>
    </location>
</feature>
<evidence type="ECO:0000259" key="7">
    <source>
        <dbReference type="Pfam" id="PF03176"/>
    </source>
</evidence>
<dbReference type="InterPro" id="IPR004869">
    <property type="entry name" value="MMPL_dom"/>
</dbReference>
<feature type="transmembrane region" description="Helical" evidence="6">
    <location>
        <begin position="662"/>
        <end position="682"/>
    </location>
</feature>
<evidence type="ECO:0000313" key="9">
    <source>
        <dbReference type="Proteomes" id="UP000320176"/>
    </source>
</evidence>
<reference evidence="8 9" key="1">
    <citation type="submission" date="2019-02" db="EMBL/GenBank/DDBJ databases">
        <title>Deep-cultivation of Planctomycetes and their phenomic and genomic characterization uncovers novel biology.</title>
        <authorList>
            <person name="Wiegand S."/>
            <person name="Jogler M."/>
            <person name="Boedeker C."/>
            <person name="Pinto D."/>
            <person name="Vollmers J."/>
            <person name="Rivas-Marin E."/>
            <person name="Kohn T."/>
            <person name="Peeters S.H."/>
            <person name="Heuer A."/>
            <person name="Rast P."/>
            <person name="Oberbeckmann S."/>
            <person name="Bunk B."/>
            <person name="Jeske O."/>
            <person name="Meyerdierks A."/>
            <person name="Storesund J.E."/>
            <person name="Kallscheuer N."/>
            <person name="Luecker S."/>
            <person name="Lage O.M."/>
            <person name="Pohl T."/>
            <person name="Merkel B.J."/>
            <person name="Hornburger P."/>
            <person name="Mueller R.-W."/>
            <person name="Bruemmer F."/>
            <person name="Labrenz M."/>
            <person name="Spormann A.M."/>
            <person name="Op Den Camp H."/>
            <person name="Overmann J."/>
            <person name="Amann R."/>
            <person name="Jetten M.S.M."/>
            <person name="Mascher T."/>
            <person name="Medema M.H."/>
            <person name="Devos D.P."/>
            <person name="Kaster A.-K."/>
            <person name="Ovreas L."/>
            <person name="Rohde M."/>
            <person name="Galperin M.Y."/>
            <person name="Jogler C."/>
        </authorList>
    </citation>
    <scope>NUCLEOTIDE SEQUENCE [LARGE SCALE GENOMIC DNA]</scope>
    <source>
        <strain evidence="8 9">Pla52n</strain>
    </source>
</reference>
<feature type="domain" description="Membrane transport protein MMPL" evidence="7">
    <location>
        <begin position="56"/>
        <end position="393"/>
    </location>
</feature>
<protein>
    <submittedName>
        <fullName evidence="8">MMPL family protein</fullName>
    </submittedName>
</protein>
<name>A0A5C6AX20_9BACT</name>
<accession>A0A5C6AX20</accession>
<proteinExistence type="predicted"/>
<dbReference type="SUPFAM" id="SSF82866">
    <property type="entry name" value="Multidrug efflux transporter AcrB transmembrane domain"/>
    <property type="match status" value="2"/>
</dbReference>
<feature type="transmembrane region" description="Helical" evidence="6">
    <location>
        <begin position="12"/>
        <end position="30"/>
    </location>
</feature>
<feature type="domain" description="Membrane transport protein MMPL" evidence="7">
    <location>
        <begin position="576"/>
        <end position="757"/>
    </location>
</feature>
<dbReference type="PANTHER" id="PTHR33406:SF12">
    <property type="entry name" value="BLR2997 PROTEIN"/>
    <property type="match status" value="1"/>
</dbReference>
<evidence type="ECO:0000256" key="6">
    <source>
        <dbReference type="SAM" id="Phobius"/>
    </source>
</evidence>
<dbReference type="AlphaFoldDB" id="A0A5C6AX20"/>
<evidence type="ECO:0000256" key="1">
    <source>
        <dbReference type="ARBA" id="ARBA00004651"/>
    </source>
</evidence>
<keyword evidence="4 6" id="KW-1133">Transmembrane helix</keyword>
<dbReference type="OrthoDB" id="5429313at2"/>
<feature type="transmembrane region" description="Helical" evidence="6">
    <location>
        <begin position="735"/>
        <end position="760"/>
    </location>
</feature>
<organism evidence="8 9">
    <name type="scientific">Stieleria varia</name>
    <dbReference type="NCBI Taxonomy" id="2528005"/>
    <lineage>
        <taxon>Bacteria</taxon>
        <taxon>Pseudomonadati</taxon>
        <taxon>Planctomycetota</taxon>
        <taxon>Planctomycetia</taxon>
        <taxon>Pirellulales</taxon>
        <taxon>Pirellulaceae</taxon>
        <taxon>Stieleria</taxon>
    </lineage>
</organism>
<feature type="transmembrane region" description="Helical" evidence="6">
    <location>
        <begin position="218"/>
        <end position="235"/>
    </location>
</feature>
<keyword evidence="3 6" id="KW-0812">Transmembrane</keyword>
<feature type="transmembrane region" description="Helical" evidence="6">
    <location>
        <begin position="402"/>
        <end position="420"/>
    </location>
</feature>
<feature type="transmembrane region" description="Helical" evidence="6">
    <location>
        <begin position="632"/>
        <end position="650"/>
    </location>
</feature>
<dbReference type="InterPro" id="IPR050545">
    <property type="entry name" value="Mycobact_MmpL"/>
</dbReference>
<keyword evidence="2" id="KW-1003">Cell membrane</keyword>
<evidence type="ECO:0000256" key="2">
    <source>
        <dbReference type="ARBA" id="ARBA00022475"/>
    </source>
</evidence>
<evidence type="ECO:0000256" key="5">
    <source>
        <dbReference type="ARBA" id="ARBA00023136"/>
    </source>
</evidence>
<feature type="transmembrane region" description="Helical" evidence="6">
    <location>
        <begin position="343"/>
        <end position="364"/>
    </location>
</feature>
<dbReference type="RefSeq" id="WP_146519959.1">
    <property type="nucleotide sequence ID" value="NZ_CP151726.1"/>
</dbReference>
<dbReference type="PANTHER" id="PTHR33406">
    <property type="entry name" value="MEMBRANE PROTEIN MJ1562-RELATED"/>
    <property type="match status" value="1"/>
</dbReference>
<dbReference type="EMBL" id="SJPN01000003">
    <property type="protein sequence ID" value="TWU04555.1"/>
    <property type="molecule type" value="Genomic_DNA"/>
</dbReference>
<evidence type="ECO:0000313" key="8">
    <source>
        <dbReference type="EMBL" id="TWU04555.1"/>
    </source>
</evidence>
<dbReference type="Proteomes" id="UP000320176">
    <property type="component" value="Unassembled WGS sequence"/>
</dbReference>